<protein>
    <submittedName>
        <fullName evidence="1">Uncharacterized protein</fullName>
    </submittedName>
</protein>
<gene>
    <name evidence="1" type="ORF">Anapl_02333</name>
</gene>
<dbReference type="Proteomes" id="UP000296049">
    <property type="component" value="Unassembled WGS sequence"/>
</dbReference>
<keyword evidence="2" id="KW-1185">Reference proteome</keyword>
<name>R0LHR9_ANAPL</name>
<evidence type="ECO:0000313" key="2">
    <source>
        <dbReference type="Proteomes" id="UP000296049"/>
    </source>
</evidence>
<dbReference type="AlphaFoldDB" id="R0LHR9"/>
<reference evidence="2" key="1">
    <citation type="journal article" date="2013" name="Nat. Genet.">
        <title>The duck genome and transcriptome provide insight into an avian influenza virus reservoir species.</title>
        <authorList>
            <person name="Huang Y."/>
            <person name="Li Y."/>
            <person name="Burt D.W."/>
            <person name="Chen H."/>
            <person name="Zhang Y."/>
            <person name="Qian W."/>
            <person name="Kim H."/>
            <person name="Gan S."/>
            <person name="Zhao Y."/>
            <person name="Li J."/>
            <person name="Yi K."/>
            <person name="Feng H."/>
            <person name="Zhu P."/>
            <person name="Li B."/>
            <person name="Liu Q."/>
            <person name="Fairley S."/>
            <person name="Magor K.E."/>
            <person name="Du Z."/>
            <person name="Hu X."/>
            <person name="Goodman L."/>
            <person name="Tafer H."/>
            <person name="Vignal A."/>
            <person name="Lee T."/>
            <person name="Kim K.W."/>
            <person name="Sheng Z."/>
            <person name="An Y."/>
            <person name="Searle S."/>
            <person name="Herrero J."/>
            <person name="Groenen M.A."/>
            <person name="Crooijmans R.P."/>
            <person name="Faraut T."/>
            <person name="Cai Q."/>
            <person name="Webster R.G."/>
            <person name="Aldridge J.R."/>
            <person name="Warren W.C."/>
            <person name="Bartschat S."/>
            <person name="Kehr S."/>
            <person name="Marz M."/>
            <person name="Stadler P.F."/>
            <person name="Smith J."/>
            <person name="Kraus R.H."/>
            <person name="Zhao Y."/>
            <person name="Ren L."/>
            <person name="Fei J."/>
            <person name="Morisson M."/>
            <person name="Kaiser P."/>
            <person name="Griffin D.K."/>
            <person name="Rao M."/>
            <person name="Pitel F."/>
            <person name="Wang J."/>
            <person name="Li N."/>
        </authorList>
    </citation>
    <scope>NUCLEOTIDE SEQUENCE [LARGE SCALE GENOMIC DNA]</scope>
</reference>
<proteinExistence type="predicted"/>
<organism evidence="1 2">
    <name type="scientific">Anas platyrhynchos</name>
    <name type="common">Mallard</name>
    <name type="synonym">Anas boschas</name>
    <dbReference type="NCBI Taxonomy" id="8839"/>
    <lineage>
        <taxon>Eukaryota</taxon>
        <taxon>Metazoa</taxon>
        <taxon>Chordata</taxon>
        <taxon>Craniata</taxon>
        <taxon>Vertebrata</taxon>
        <taxon>Euteleostomi</taxon>
        <taxon>Archelosauria</taxon>
        <taxon>Archosauria</taxon>
        <taxon>Dinosauria</taxon>
        <taxon>Saurischia</taxon>
        <taxon>Theropoda</taxon>
        <taxon>Coelurosauria</taxon>
        <taxon>Aves</taxon>
        <taxon>Neognathae</taxon>
        <taxon>Galloanserae</taxon>
        <taxon>Anseriformes</taxon>
        <taxon>Anatidae</taxon>
        <taxon>Anatinae</taxon>
        <taxon>Anas</taxon>
    </lineage>
</organism>
<evidence type="ECO:0000313" key="1">
    <source>
        <dbReference type="EMBL" id="EOB01195.1"/>
    </source>
</evidence>
<dbReference type="EMBL" id="KB743111">
    <property type="protein sequence ID" value="EOB01195.1"/>
    <property type="molecule type" value="Genomic_DNA"/>
</dbReference>
<sequence>MGEKTAVNGRTKYIQQDTLTIEQLSFAGSATSRDGSGRETFDRESQWPLPFFLNLHCVSLAFIHSFSTHQDHSDPKGFVSLSRSRPFEHVQRVVAS</sequence>
<accession>R0LHR9</accession>